<keyword evidence="3" id="KW-1185">Reference proteome</keyword>
<evidence type="ECO:0000313" key="2">
    <source>
        <dbReference type="EMBL" id="KAH7315099.1"/>
    </source>
</evidence>
<reference evidence="2" key="1">
    <citation type="submission" date="2021-08" db="EMBL/GenBank/DDBJ databases">
        <title>WGS assembly of Ceratopteris richardii.</title>
        <authorList>
            <person name="Marchant D.B."/>
            <person name="Chen G."/>
            <person name="Jenkins J."/>
            <person name="Shu S."/>
            <person name="Leebens-Mack J."/>
            <person name="Grimwood J."/>
            <person name="Schmutz J."/>
            <person name="Soltis P."/>
            <person name="Soltis D."/>
            <person name="Chen Z.-H."/>
        </authorList>
    </citation>
    <scope>NUCLEOTIDE SEQUENCE</scope>
    <source>
        <strain evidence="2">Whitten #5841</strain>
        <tissue evidence="2">Leaf</tissue>
    </source>
</reference>
<proteinExistence type="predicted"/>
<feature type="compositionally biased region" description="Polar residues" evidence="1">
    <location>
        <begin position="146"/>
        <end position="157"/>
    </location>
</feature>
<sequence length="171" mass="19477">MRVATVHDADSCLYTDGNKPHIHALRIIEACVQVCIVLTRLEIHLEEKGEQRRQRTSLPLSETANDLDTCNLIVFKMVSILRSTLPISLARPTLRVAMLALHEDQTIPTQLQRRRNNHGFLECRRPSYIWLMLELEEYRRFSTPSLNGDVNVSSPSAPSIDEEETTIANTV</sequence>
<dbReference type="EMBL" id="CM035426">
    <property type="protein sequence ID" value="KAH7315099.1"/>
    <property type="molecule type" value="Genomic_DNA"/>
</dbReference>
<protein>
    <submittedName>
        <fullName evidence="2">Uncharacterized protein</fullName>
    </submittedName>
</protein>
<evidence type="ECO:0000313" key="3">
    <source>
        <dbReference type="Proteomes" id="UP000825935"/>
    </source>
</evidence>
<gene>
    <name evidence="2" type="ORF">KP509_21G034100</name>
</gene>
<feature type="region of interest" description="Disordered" evidence="1">
    <location>
        <begin position="146"/>
        <end position="171"/>
    </location>
</feature>
<name>A0A8T2S8V6_CERRI</name>
<comment type="caution">
    <text evidence="2">The sequence shown here is derived from an EMBL/GenBank/DDBJ whole genome shotgun (WGS) entry which is preliminary data.</text>
</comment>
<dbReference type="Proteomes" id="UP000825935">
    <property type="component" value="Chromosome 21"/>
</dbReference>
<evidence type="ECO:0000256" key="1">
    <source>
        <dbReference type="SAM" id="MobiDB-lite"/>
    </source>
</evidence>
<organism evidence="2 3">
    <name type="scientific">Ceratopteris richardii</name>
    <name type="common">Triangle waterfern</name>
    <dbReference type="NCBI Taxonomy" id="49495"/>
    <lineage>
        <taxon>Eukaryota</taxon>
        <taxon>Viridiplantae</taxon>
        <taxon>Streptophyta</taxon>
        <taxon>Embryophyta</taxon>
        <taxon>Tracheophyta</taxon>
        <taxon>Polypodiopsida</taxon>
        <taxon>Polypodiidae</taxon>
        <taxon>Polypodiales</taxon>
        <taxon>Pteridineae</taxon>
        <taxon>Pteridaceae</taxon>
        <taxon>Parkerioideae</taxon>
        <taxon>Ceratopteris</taxon>
    </lineage>
</organism>
<accession>A0A8T2S8V6</accession>
<dbReference type="AlphaFoldDB" id="A0A8T2S8V6"/>